<sequence length="141" mass="15686">MNKQVRLATVKDAIALSRLNHQFNGGEKIDPEIIKECLHAGNELVVVAVVNEQVVGFACAQSFQTFCYPSSVGEITEMYVEETARGMGLASSMISLLEKELLHRGIQSIKIITGKDNDRAIKTYQKSQYLLEDVVVLEKEL</sequence>
<name>A0A923L530_9BACI</name>
<dbReference type="AlphaFoldDB" id="A0A923L530"/>
<keyword evidence="2" id="KW-0012">Acyltransferase</keyword>
<evidence type="ECO:0000256" key="2">
    <source>
        <dbReference type="ARBA" id="ARBA00023315"/>
    </source>
</evidence>
<comment type="caution">
    <text evidence="4">The sequence shown here is derived from an EMBL/GenBank/DDBJ whole genome shotgun (WGS) entry which is preliminary data.</text>
</comment>
<proteinExistence type="predicted"/>
<evidence type="ECO:0000313" key="4">
    <source>
        <dbReference type="EMBL" id="MBC5636535.1"/>
    </source>
</evidence>
<evidence type="ECO:0000256" key="1">
    <source>
        <dbReference type="ARBA" id="ARBA00022679"/>
    </source>
</evidence>
<dbReference type="InterPro" id="IPR016181">
    <property type="entry name" value="Acyl_CoA_acyltransferase"/>
</dbReference>
<dbReference type="SUPFAM" id="SSF55729">
    <property type="entry name" value="Acyl-CoA N-acyltransferases (Nat)"/>
    <property type="match status" value="1"/>
</dbReference>
<reference evidence="4" key="1">
    <citation type="submission" date="2020-08" db="EMBL/GenBank/DDBJ databases">
        <title>Genome public.</title>
        <authorList>
            <person name="Liu C."/>
            <person name="Sun Q."/>
        </authorList>
    </citation>
    <scope>NUCLEOTIDE SEQUENCE</scope>
    <source>
        <strain evidence="4">BX22</strain>
    </source>
</reference>
<accession>A0A923L530</accession>
<dbReference type="Proteomes" id="UP000637359">
    <property type="component" value="Unassembled WGS sequence"/>
</dbReference>
<dbReference type="PANTHER" id="PTHR43877">
    <property type="entry name" value="AMINOALKYLPHOSPHONATE N-ACETYLTRANSFERASE-RELATED-RELATED"/>
    <property type="match status" value="1"/>
</dbReference>
<dbReference type="PROSITE" id="PS51186">
    <property type="entry name" value="GNAT"/>
    <property type="match status" value="1"/>
</dbReference>
<dbReference type="GO" id="GO:0016747">
    <property type="term" value="F:acyltransferase activity, transferring groups other than amino-acyl groups"/>
    <property type="evidence" value="ECO:0007669"/>
    <property type="project" value="InterPro"/>
</dbReference>
<dbReference type="Pfam" id="PF00583">
    <property type="entry name" value="Acetyltransf_1"/>
    <property type="match status" value="1"/>
</dbReference>
<dbReference type="CDD" id="cd04301">
    <property type="entry name" value="NAT_SF"/>
    <property type="match status" value="1"/>
</dbReference>
<dbReference type="Gene3D" id="3.40.630.30">
    <property type="match status" value="1"/>
</dbReference>
<evidence type="ECO:0000259" key="3">
    <source>
        <dbReference type="PROSITE" id="PS51186"/>
    </source>
</evidence>
<dbReference type="InterPro" id="IPR000182">
    <property type="entry name" value="GNAT_dom"/>
</dbReference>
<protein>
    <submittedName>
        <fullName evidence="4">GNAT family N-acetyltransferase</fullName>
    </submittedName>
</protein>
<feature type="domain" description="N-acetyltransferase" evidence="3">
    <location>
        <begin position="3"/>
        <end position="141"/>
    </location>
</feature>
<evidence type="ECO:0000313" key="5">
    <source>
        <dbReference type="Proteomes" id="UP000637359"/>
    </source>
</evidence>
<keyword evidence="1" id="KW-0808">Transferase</keyword>
<dbReference type="InterPro" id="IPR050832">
    <property type="entry name" value="Bact_Acetyltransf"/>
</dbReference>
<dbReference type="EMBL" id="JACOOL010000004">
    <property type="protein sequence ID" value="MBC5636535.1"/>
    <property type="molecule type" value="Genomic_DNA"/>
</dbReference>
<keyword evidence="5" id="KW-1185">Reference proteome</keyword>
<gene>
    <name evidence="4" type="ORF">H8S33_06825</name>
</gene>
<organism evidence="4 5">
    <name type="scientific">Ornithinibacillus hominis</name>
    <dbReference type="NCBI Taxonomy" id="2763055"/>
    <lineage>
        <taxon>Bacteria</taxon>
        <taxon>Bacillati</taxon>
        <taxon>Bacillota</taxon>
        <taxon>Bacilli</taxon>
        <taxon>Bacillales</taxon>
        <taxon>Bacillaceae</taxon>
        <taxon>Ornithinibacillus</taxon>
    </lineage>
</organism>